<dbReference type="OrthoDB" id="1344092at2"/>
<reference evidence="1 2" key="1">
    <citation type="submission" date="2017-04" db="EMBL/GenBank/DDBJ databases">
        <title>Complete genome sequence of Flavobacterium kingsejong AJ004.</title>
        <authorList>
            <person name="Lee P.C."/>
        </authorList>
    </citation>
    <scope>NUCLEOTIDE SEQUENCE [LARGE SCALE GENOMIC DNA]</scope>
    <source>
        <strain evidence="1 2">AJ004</strain>
    </source>
</reference>
<accession>A0A2S1LT68</accession>
<protein>
    <recommendedName>
        <fullName evidence="3">Tetratricopeptide repeat protein</fullName>
    </recommendedName>
</protein>
<evidence type="ECO:0008006" key="3">
    <source>
        <dbReference type="Google" id="ProtNLM"/>
    </source>
</evidence>
<dbReference type="AlphaFoldDB" id="A0A2S1LT68"/>
<dbReference type="Proteomes" id="UP000244677">
    <property type="component" value="Chromosome"/>
</dbReference>
<sequence length="206" mass="24163">MKNAHHIIILLLITSLSSCQSKSEPKKNLEKETITDKPECEIIYNKYIEKASKMENDSAIYFLNKSINCDPANNDYKFSKAQFFVDNQKYQEALNQLNEIKIDSIDPSLKLFSCALKLKLNNDDADKDLREVYTKIAKIKKPTSSNIFYKLALDNYFKDKDYALEQLKFYKKQYASDYDKQNLDALENYIVTDDKRNVLFKVFNIR</sequence>
<evidence type="ECO:0000313" key="1">
    <source>
        <dbReference type="EMBL" id="AWG26929.1"/>
    </source>
</evidence>
<evidence type="ECO:0000313" key="2">
    <source>
        <dbReference type="Proteomes" id="UP000244677"/>
    </source>
</evidence>
<dbReference type="RefSeq" id="WP_108738428.1">
    <property type="nucleotide sequence ID" value="NZ_CP020919.1"/>
</dbReference>
<keyword evidence="2" id="KW-1185">Reference proteome</keyword>
<name>A0A2S1LT68_9FLAO</name>
<dbReference type="EMBL" id="CP020919">
    <property type="protein sequence ID" value="AWG26929.1"/>
    <property type="molecule type" value="Genomic_DNA"/>
</dbReference>
<proteinExistence type="predicted"/>
<dbReference type="PROSITE" id="PS51257">
    <property type="entry name" value="PROKAR_LIPOPROTEIN"/>
    <property type="match status" value="1"/>
</dbReference>
<dbReference type="InterPro" id="IPR011990">
    <property type="entry name" value="TPR-like_helical_dom_sf"/>
</dbReference>
<organism evidence="1 2">
    <name type="scientific">Flavobacterium kingsejongi</name>
    <dbReference type="NCBI Taxonomy" id="1678728"/>
    <lineage>
        <taxon>Bacteria</taxon>
        <taxon>Pseudomonadati</taxon>
        <taxon>Bacteroidota</taxon>
        <taxon>Flavobacteriia</taxon>
        <taxon>Flavobacteriales</taxon>
        <taxon>Flavobacteriaceae</taxon>
        <taxon>Flavobacterium</taxon>
    </lineage>
</organism>
<dbReference type="Gene3D" id="1.25.40.10">
    <property type="entry name" value="Tetratricopeptide repeat domain"/>
    <property type="match status" value="1"/>
</dbReference>
<dbReference type="KEGG" id="fki:FK004_17670"/>
<gene>
    <name evidence="1" type="ORF">FK004_17670</name>
</gene>